<dbReference type="InterPro" id="IPR029069">
    <property type="entry name" value="HotDog_dom_sf"/>
</dbReference>
<gene>
    <name evidence="3" type="ORF">HYPBUDRAFT_153316</name>
</gene>
<protein>
    <recommendedName>
        <fullName evidence="2">Thioesterase domain-containing protein</fullName>
    </recommendedName>
</protein>
<dbReference type="Gene3D" id="3.10.129.10">
    <property type="entry name" value="Hotdog Thioesterase"/>
    <property type="match status" value="1"/>
</dbReference>
<dbReference type="RefSeq" id="XP_020075570.1">
    <property type="nucleotide sequence ID" value="XM_020221477.1"/>
</dbReference>
<evidence type="ECO:0000256" key="1">
    <source>
        <dbReference type="SAM" id="MobiDB-lite"/>
    </source>
</evidence>
<dbReference type="SUPFAM" id="SSF54637">
    <property type="entry name" value="Thioesterase/thiol ester dehydrase-isomerase"/>
    <property type="match status" value="1"/>
</dbReference>
<dbReference type="Proteomes" id="UP000095085">
    <property type="component" value="Unassembled WGS sequence"/>
</dbReference>
<keyword evidence="4" id="KW-1185">Reference proteome</keyword>
<dbReference type="CDD" id="cd03443">
    <property type="entry name" value="PaaI_thioesterase"/>
    <property type="match status" value="1"/>
</dbReference>
<dbReference type="PANTHER" id="PTHR47260:SF1">
    <property type="entry name" value="UPF0644 PROTEIN PB2B4.06"/>
    <property type="match status" value="1"/>
</dbReference>
<dbReference type="OrthoDB" id="506431at2759"/>
<dbReference type="STRING" id="984485.A0A1E4RGW2"/>
<dbReference type="GeneID" id="30996026"/>
<organism evidence="3 4">
    <name type="scientific">Hyphopichia burtonii NRRL Y-1933</name>
    <dbReference type="NCBI Taxonomy" id="984485"/>
    <lineage>
        <taxon>Eukaryota</taxon>
        <taxon>Fungi</taxon>
        <taxon>Dikarya</taxon>
        <taxon>Ascomycota</taxon>
        <taxon>Saccharomycotina</taxon>
        <taxon>Pichiomycetes</taxon>
        <taxon>Debaryomycetaceae</taxon>
        <taxon>Hyphopichia</taxon>
    </lineage>
</organism>
<dbReference type="InterPro" id="IPR006683">
    <property type="entry name" value="Thioestr_dom"/>
</dbReference>
<accession>A0A1E4RGW2</accession>
<dbReference type="Pfam" id="PF03061">
    <property type="entry name" value="4HBT"/>
    <property type="match status" value="1"/>
</dbReference>
<dbReference type="InterPro" id="IPR052061">
    <property type="entry name" value="PTE-AB_protein"/>
</dbReference>
<proteinExistence type="predicted"/>
<feature type="compositionally biased region" description="Polar residues" evidence="1">
    <location>
        <begin position="7"/>
        <end position="17"/>
    </location>
</feature>
<feature type="domain" description="Thioesterase" evidence="2">
    <location>
        <begin position="125"/>
        <end position="196"/>
    </location>
</feature>
<evidence type="ECO:0000313" key="3">
    <source>
        <dbReference type="EMBL" id="ODV66503.1"/>
    </source>
</evidence>
<dbReference type="AlphaFoldDB" id="A0A1E4RGW2"/>
<evidence type="ECO:0000313" key="4">
    <source>
        <dbReference type="Proteomes" id="UP000095085"/>
    </source>
</evidence>
<dbReference type="EMBL" id="KV454542">
    <property type="protein sequence ID" value="ODV66503.1"/>
    <property type="molecule type" value="Genomic_DNA"/>
</dbReference>
<name>A0A1E4RGW2_9ASCO</name>
<evidence type="ECO:0000259" key="2">
    <source>
        <dbReference type="Pfam" id="PF03061"/>
    </source>
</evidence>
<sequence>MTKPENESSTLVNSKENSPFEADKGSPDYEKILLDHPVYQYFNDLYKEHSKTNNHSSLIEENIWPTLTGETLIGRGKINFRSNSFYLIDDKFLSEYKDIDQLEKNEKNYSYTFFHLGSKLSGHQKIIHGGLLATILDEITCRLAFQNFHSKKGVTANLNINYKQPCYVDSFVLIKCETTKKTGRKCFVKGSVFKLDLNDGNLQLPTTDYIESKANLLTECECLVIEPKWVHELQNKQT</sequence>
<reference evidence="4" key="1">
    <citation type="submission" date="2016-05" db="EMBL/GenBank/DDBJ databases">
        <title>Comparative genomics of biotechnologically important yeasts.</title>
        <authorList>
            <consortium name="DOE Joint Genome Institute"/>
            <person name="Riley R."/>
            <person name="Haridas S."/>
            <person name="Wolfe K.H."/>
            <person name="Lopes M.R."/>
            <person name="Hittinger C.T."/>
            <person name="Goker M."/>
            <person name="Salamov A."/>
            <person name="Wisecaver J."/>
            <person name="Long T.M."/>
            <person name="Aerts A.L."/>
            <person name="Barry K."/>
            <person name="Choi C."/>
            <person name="Clum A."/>
            <person name="Coughlan A.Y."/>
            <person name="Deshpande S."/>
            <person name="Douglass A.P."/>
            <person name="Hanson S.J."/>
            <person name="Klenk H.-P."/>
            <person name="Labutti K."/>
            <person name="Lapidus A."/>
            <person name="Lindquist E."/>
            <person name="Lipzen A."/>
            <person name="Meier-Kolthoff J.P."/>
            <person name="Ohm R.A."/>
            <person name="Otillar R.P."/>
            <person name="Pangilinan J."/>
            <person name="Peng Y."/>
            <person name="Rokas A."/>
            <person name="Rosa C.A."/>
            <person name="Scheuner C."/>
            <person name="Sibirny A.A."/>
            <person name="Slot J.C."/>
            <person name="Stielow J.B."/>
            <person name="Sun H."/>
            <person name="Kurtzman C.P."/>
            <person name="Blackwell M."/>
            <person name="Grigoriev I.V."/>
            <person name="Jeffries T.W."/>
        </authorList>
    </citation>
    <scope>NUCLEOTIDE SEQUENCE [LARGE SCALE GENOMIC DNA]</scope>
    <source>
        <strain evidence="4">NRRL Y-1933</strain>
    </source>
</reference>
<dbReference type="PANTHER" id="PTHR47260">
    <property type="entry name" value="UPF0644 PROTEIN PB2B4.06"/>
    <property type="match status" value="1"/>
</dbReference>
<feature type="region of interest" description="Disordered" evidence="1">
    <location>
        <begin position="1"/>
        <end position="26"/>
    </location>
</feature>